<organism evidence="14 15">
    <name type="scientific">Clydaea vesicula</name>
    <dbReference type="NCBI Taxonomy" id="447962"/>
    <lineage>
        <taxon>Eukaryota</taxon>
        <taxon>Fungi</taxon>
        <taxon>Fungi incertae sedis</taxon>
        <taxon>Chytridiomycota</taxon>
        <taxon>Chytridiomycota incertae sedis</taxon>
        <taxon>Chytridiomycetes</taxon>
        <taxon>Lobulomycetales</taxon>
        <taxon>Lobulomycetaceae</taxon>
        <taxon>Clydaea</taxon>
    </lineage>
</organism>
<gene>
    <name evidence="14" type="primary">CHS2_3</name>
    <name evidence="14" type="ORF">HK099_004230</name>
</gene>
<dbReference type="InterPro" id="IPR013616">
    <property type="entry name" value="Chitin_synth_N"/>
</dbReference>
<reference evidence="14" key="1">
    <citation type="submission" date="2020-05" db="EMBL/GenBank/DDBJ databases">
        <title>Phylogenomic resolution of chytrid fungi.</title>
        <authorList>
            <person name="Stajich J.E."/>
            <person name="Amses K."/>
            <person name="Simmons R."/>
            <person name="Seto K."/>
            <person name="Myers J."/>
            <person name="Bonds A."/>
            <person name="Quandt C.A."/>
            <person name="Barry K."/>
            <person name="Liu P."/>
            <person name="Grigoriev I."/>
            <person name="Longcore J.E."/>
            <person name="James T.Y."/>
        </authorList>
    </citation>
    <scope>NUCLEOTIDE SEQUENCE</scope>
    <source>
        <strain evidence="14">JEL0476</strain>
    </source>
</reference>
<evidence type="ECO:0000259" key="13">
    <source>
        <dbReference type="Pfam" id="PF08407"/>
    </source>
</evidence>
<evidence type="ECO:0000313" key="14">
    <source>
        <dbReference type="EMBL" id="KAJ3220523.1"/>
    </source>
</evidence>
<evidence type="ECO:0000256" key="10">
    <source>
        <dbReference type="ARBA" id="ARBA00024009"/>
    </source>
</evidence>
<comment type="function">
    <text evidence="10 11">Polymerizes chitin, a structural polymer of the cell wall and septum, by transferring the sugar moiety of UDP-GlcNAc to the non-reducing end of the growing chitin polymer.</text>
</comment>
<dbReference type="Proteomes" id="UP001211065">
    <property type="component" value="Unassembled WGS sequence"/>
</dbReference>
<feature type="transmembrane region" description="Helical" evidence="11">
    <location>
        <begin position="651"/>
        <end position="667"/>
    </location>
</feature>
<evidence type="ECO:0000256" key="2">
    <source>
        <dbReference type="ARBA" id="ARBA00012543"/>
    </source>
</evidence>
<evidence type="ECO:0000256" key="3">
    <source>
        <dbReference type="ARBA" id="ARBA00022475"/>
    </source>
</evidence>
<keyword evidence="8 11" id="KW-0472">Membrane</keyword>
<feature type="compositionally biased region" description="Polar residues" evidence="12">
    <location>
        <begin position="1"/>
        <end position="23"/>
    </location>
</feature>
<evidence type="ECO:0000256" key="12">
    <source>
        <dbReference type="SAM" id="MobiDB-lite"/>
    </source>
</evidence>
<dbReference type="GO" id="GO:0006031">
    <property type="term" value="P:chitin biosynthetic process"/>
    <property type="evidence" value="ECO:0007669"/>
    <property type="project" value="UniProtKB-UniRule"/>
</dbReference>
<name>A0AAD5U0R1_9FUNG</name>
<dbReference type="GO" id="GO:0004100">
    <property type="term" value="F:chitin synthase activity"/>
    <property type="evidence" value="ECO:0007669"/>
    <property type="project" value="UniProtKB-UniRule"/>
</dbReference>
<evidence type="ECO:0000256" key="5">
    <source>
        <dbReference type="ARBA" id="ARBA00022679"/>
    </source>
</evidence>
<evidence type="ECO:0000256" key="7">
    <source>
        <dbReference type="ARBA" id="ARBA00022989"/>
    </source>
</evidence>
<dbReference type="EC" id="2.4.1.16" evidence="2 11"/>
<dbReference type="GO" id="GO:0071555">
    <property type="term" value="P:cell wall organization"/>
    <property type="evidence" value="ECO:0007669"/>
    <property type="project" value="UniProtKB-KW"/>
</dbReference>
<feature type="compositionally biased region" description="Low complexity" evidence="12">
    <location>
        <begin position="115"/>
        <end position="127"/>
    </location>
</feature>
<keyword evidence="4 11" id="KW-0328">Glycosyltransferase</keyword>
<dbReference type="GO" id="GO:0005886">
    <property type="term" value="C:plasma membrane"/>
    <property type="evidence" value="ECO:0007669"/>
    <property type="project" value="UniProtKB-SubCell"/>
</dbReference>
<evidence type="ECO:0000256" key="9">
    <source>
        <dbReference type="ARBA" id="ARBA00023316"/>
    </source>
</evidence>
<dbReference type="SUPFAM" id="SSF53448">
    <property type="entry name" value="Nucleotide-diphospho-sugar transferases"/>
    <property type="match status" value="1"/>
</dbReference>
<dbReference type="EMBL" id="JADGJW010000294">
    <property type="protein sequence ID" value="KAJ3220523.1"/>
    <property type="molecule type" value="Genomic_DNA"/>
</dbReference>
<accession>A0AAD5U0R1</accession>
<comment type="catalytic activity">
    <reaction evidence="11">
        <text>[(1-&gt;4)-N-acetyl-beta-D-glucosaminyl](n) + UDP-N-acetyl-alpha-D-glucosamine = [(1-&gt;4)-N-acetyl-beta-D-glucosaminyl](n+1) + UDP + H(+)</text>
        <dbReference type="Rhea" id="RHEA:16637"/>
        <dbReference type="Rhea" id="RHEA-COMP:9593"/>
        <dbReference type="Rhea" id="RHEA-COMP:9595"/>
        <dbReference type="ChEBI" id="CHEBI:15378"/>
        <dbReference type="ChEBI" id="CHEBI:17029"/>
        <dbReference type="ChEBI" id="CHEBI:57705"/>
        <dbReference type="ChEBI" id="CHEBI:58223"/>
        <dbReference type="EC" id="2.4.1.16"/>
    </reaction>
</comment>
<keyword evidence="5 11" id="KW-0808">Transferase</keyword>
<evidence type="ECO:0000256" key="4">
    <source>
        <dbReference type="ARBA" id="ARBA00022676"/>
    </source>
</evidence>
<protein>
    <recommendedName>
        <fullName evidence="2 11">Chitin synthase</fullName>
        <ecNumber evidence="2 11">2.4.1.16</ecNumber>
    </recommendedName>
</protein>
<evidence type="ECO:0000256" key="11">
    <source>
        <dbReference type="RuleBase" id="RU366040"/>
    </source>
</evidence>
<dbReference type="CDD" id="cd04190">
    <property type="entry name" value="Chitin_synth_C"/>
    <property type="match status" value="1"/>
</dbReference>
<sequence>MSSRQNNQRPNQLNYQRQNSNSNLRERSPNRTRNNSETSNEYSYQNNNRSYAPSTNSGRNDHYQNNVQQPQRTQPQQLPYNNQYDNRPYEHQPLVQQTYVPIPQSYHQQHPLMNPAPSQLSSSSNPQPRKKAIKHIQLTPQGNLVIDIPVPEKVLNQGKFRQGDEFTHMRYTAATCDPNDFARSGFSLRQQEYGRQTEIFIVVTMYNEDDFLFNKTMTAIMKNIAHLTTRSKSKVWGSGAWQKIVVCIVSDGRKKINPRVLNILGVMGVYQDGIMKNSVNGKDVQGHIFEYTTQMCVDTLNQVRGHDKDSVPVQLLFCLKENNQKKINSHRWFFNAFGPLLNPNVCILLDVGTKPTNASVYHLWKAFDRDPKVGGACGEIYAELGTGCSKLLNPLVAAQNFEYKISNILDKPLESVFGYISVLPGAFSAYRFKALQGRPLECYFKGESMHDGADIFAANMYLAEDRILCFELCTKKDEAWILKYVKSAKAETDVPDGVPEFISQRRRWLNGSFFAGVHSLTHWYYILRSNHSTLRKIRSVQEKNQPTDPFFGNRIIITEVLKEAYLLAIITIFVISLGNRPQDLTGNRTDINGNPDFSQTNISFGELTKTLFGRPAFRDLVVSTVATYGMYFICSFAYFEPFHMFTSMIQYLLLLPSFVNILNVYAFCNLHDISWGTKGDNTASDLGSVKGVIGKDGKETVEIDFPSDRKEINYNYETFLQGMQKPLEKTPQKRDAKTKQEDYFKNFRTKTLLAWIFSNAFLIVVLTNQTLINKFAAFAKITLDGDFNRKKNKKS</sequence>
<evidence type="ECO:0000256" key="6">
    <source>
        <dbReference type="ARBA" id="ARBA00022692"/>
    </source>
</evidence>
<keyword evidence="15" id="KW-1185">Reference proteome</keyword>
<keyword evidence="9 11" id="KW-0961">Cell wall biogenesis/degradation</keyword>
<feature type="compositionally biased region" description="Low complexity" evidence="12">
    <location>
        <begin position="64"/>
        <end position="77"/>
    </location>
</feature>
<comment type="similarity">
    <text evidence="11">Belongs to the chitin synthase family.</text>
</comment>
<evidence type="ECO:0000256" key="1">
    <source>
        <dbReference type="ARBA" id="ARBA00004651"/>
    </source>
</evidence>
<keyword evidence="3 11" id="KW-1003">Cell membrane</keyword>
<feature type="compositionally biased region" description="Polar residues" evidence="12">
    <location>
        <begin position="31"/>
        <end position="58"/>
    </location>
</feature>
<dbReference type="Pfam" id="PF01644">
    <property type="entry name" value="Chitin_synth_1"/>
    <property type="match status" value="1"/>
</dbReference>
<dbReference type="PANTHER" id="PTHR22914">
    <property type="entry name" value="CHITIN SYNTHASE"/>
    <property type="match status" value="1"/>
</dbReference>
<dbReference type="GO" id="GO:0030428">
    <property type="term" value="C:cell septum"/>
    <property type="evidence" value="ECO:0007669"/>
    <property type="project" value="TreeGrafter"/>
</dbReference>
<feature type="region of interest" description="Disordered" evidence="12">
    <location>
        <begin position="1"/>
        <end position="88"/>
    </location>
</feature>
<keyword evidence="7 11" id="KW-1133">Transmembrane helix</keyword>
<dbReference type="PANTHER" id="PTHR22914:SF9">
    <property type="entry name" value="CHITIN SYNTHASE 1"/>
    <property type="match status" value="1"/>
</dbReference>
<feature type="transmembrane region" description="Helical" evidence="11">
    <location>
        <begin position="620"/>
        <end position="639"/>
    </location>
</feature>
<comment type="caution">
    <text evidence="14">The sequence shown here is derived from an EMBL/GenBank/DDBJ whole genome shotgun (WGS) entry which is preliminary data.</text>
</comment>
<proteinExistence type="inferred from homology"/>
<feature type="transmembrane region" description="Helical" evidence="11">
    <location>
        <begin position="752"/>
        <end position="772"/>
    </location>
</feature>
<dbReference type="AlphaFoldDB" id="A0AAD5U0R1"/>
<feature type="region of interest" description="Disordered" evidence="12">
    <location>
        <begin position="107"/>
        <end position="129"/>
    </location>
</feature>
<dbReference type="InterPro" id="IPR004835">
    <property type="entry name" value="Chitin_synth"/>
</dbReference>
<feature type="transmembrane region" description="Helical" evidence="11">
    <location>
        <begin position="560"/>
        <end position="578"/>
    </location>
</feature>
<comment type="caution">
    <text evidence="11">Lacks conserved residue(s) required for the propagation of feature annotation.</text>
</comment>
<dbReference type="InterPro" id="IPR029044">
    <property type="entry name" value="Nucleotide-diphossugar_trans"/>
</dbReference>
<dbReference type="Pfam" id="PF08407">
    <property type="entry name" value="Chitin_synth_1N"/>
    <property type="match status" value="1"/>
</dbReference>
<evidence type="ECO:0000256" key="8">
    <source>
        <dbReference type="ARBA" id="ARBA00023136"/>
    </source>
</evidence>
<feature type="domain" description="Chitin synthase N-terminal" evidence="13">
    <location>
        <begin position="132"/>
        <end position="198"/>
    </location>
</feature>
<comment type="subcellular location">
    <subcellularLocation>
        <location evidence="1 11">Cell membrane</location>
        <topology evidence="1 11">Multi-pass membrane protein</topology>
    </subcellularLocation>
</comment>
<keyword evidence="6 11" id="KW-0812">Transmembrane</keyword>
<evidence type="ECO:0000313" key="15">
    <source>
        <dbReference type="Proteomes" id="UP001211065"/>
    </source>
</evidence>